<dbReference type="RefSeq" id="WP_236399800.1">
    <property type="nucleotide sequence ID" value="NZ_JAKJHZ010000005.1"/>
</dbReference>
<reference evidence="1 2" key="1">
    <citation type="submission" date="2022-01" db="EMBL/GenBank/DDBJ databases">
        <title>Nocardioides sp. nov., an actinomycete isolated from mining soil.</title>
        <authorList>
            <person name="Liu L."/>
        </authorList>
    </citation>
    <scope>NUCLEOTIDE SEQUENCE [LARGE SCALE GENOMIC DNA]</scope>
    <source>
        <strain evidence="1 2">KLBMP 9356</strain>
    </source>
</reference>
<protein>
    <submittedName>
        <fullName evidence="1">Uncharacterized protein</fullName>
    </submittedName>
</protein>
<evidence type="ECO:0000313" key="1">
    <source>
        <dbReference type="EMBL" id="MCF6376918.1"/>
    </source>
</evidence>
<accession>A0ABS9H9D2</accession>
<proteinExistence type="predicted"/>
<keyword evidence="2" id="KW-1185">Reference proteome</keyword>
<dbReference type="Proteomes" id="UP001201161">
    <property type="component" value="Unassembled WGS sequence"/>
</dbReference>
<sequence length="83" mass="9108">MSMFRAIWPIVDESMPYADLCREATADLPRLITQAKARLLRPGGFSIAPAAQVPGSGRVTESVLIYTAPAEPMPWRSYWKGAA</sequence>
<gene>
    <name evidence="1" type="ORF">L2K70_04820</name>
</gene>
<comment type="caution">
    <text evidence="1">The sequence shown here is derived from an EMBL/GenBank/DDBJ whole genome shotgun (WGS) entry which is preliminary data.</text>
</comment>
<name>A0ABS9H9D2_9ACTN</name>
<organism evidence="1 2">
    <name type="scientific">Nocardioides potassii</name>
    <dbReference type="NCBI Taxonomy" id="2911371"/>
    <lineage>
        <taxon>Bacteria</taxon>
        <taxon>Bacillati</taxon>
        <taxon>Actinomycetota</taxon>
        <taxon>Actinomycetes</taxon>
        <taxon>Propionibacteriales</taxon>
        <taxon>Nocardioidaceae</taxon>
        <taxon>Nocardioides</taxon>
    </lineage>
</organism>
<evidence type="ECO:0000313" key="2">
    <source>
        <dbReference type="Proteomes" id="UP001201161"/>
    </source>
</evidence>
<dbReference type="EMBL" id="JAKJHZ010000005">
    <property type="protein sequence ID" value="MCF6376918.1"/>
    <property type="molecule type" value="Genomic_DNA"/>
</dbReference>